<dbReference type="InterPro" id="IPR010514">
    <property type="entry name" value="COX_ARM"/>
</dbReference>
<dbReference type="AlphaFoldDB" id="A0A160SX56"/>
<dbReference type="InterPro" id="IPR034227">
    <property type="entry name" value="CuRO_UO_II"/>
</dbReference>
<feature type="domain" description="Cytochrome oxidase subunit II transmembrane region profile" evidence="19">
    <location>
        <begin position="23"/>
        <end position="121"/>
    </location>
</feature>
<keyword evidence="14" id="KW-0449">Lipoprotein</keyword>
<dbReference type="RefSeq" id="WP_075472800.1">
    <property type="nucleotide sequence ID" value="NZ_CP135003.1"/>
</dbReference>
<evidence type="ECO:0000256" key="9">
    <source>
        <dbReference type="ARBA" id="ARBA00022982"/>
    </source>
</evidence>
<dbReference type="InterPro" id="IPR045187">
    <property type="entry name" value="CcO_II"/>
</dbReference>
<protein>
    <recommendedName>
        <fullName evidence="16">Ubiquinol oxidase subunit 2</fullName>
    </recommendedName>
</protein>
<dbReference type="PANTHER" id="PTHR22888:SF18">
    <property type="entry name" value="CYTOCHROME BO(3) UBIQUINOL OXIDASE SUBUNIT 2"/>
    <property type="match status" value="1"/>
</dbReference>
<dbReference type="SUPFAM" id="SSF81464">
    <property type="entry name" value="Cytochrome c oxidase subunit II-like, transmembrane region"/>
    <property type="match status" value="1"/>
</dbReference>
<evidence type="ECO:0000256" key="13">
    <source>
        <dbReference type="ARBA" id="ARBA00023139"/>
    </source>
</evidence>
<feature type="transmembrane region" description="Helical" evidence="17">
    <location>
        <begin position="51"/>
        <end position="72"/>
    </location>
</feature>
<evidence type="ECO:0000256" key="8">
    <source>
        <dbReference type="ARBA" id="ARBA00022729"/>
    </source>
</evidence>
<dbReference type="PROSITE" id="PS50857">
    <property type="entry name" value="COX2_CUA"/>
    <property type="match status" value="1"/>
</dbReference>
<dbReference type="NCBIfam" id="TIGR01433">
    <property type="entry name" value="CyoA"/>
    <property type="match status" value="1"/>
</dbReference>
<evidence type="ECO:0000256" key="4">
    <source>
        <dbReference type="ARBA" id="ARBA00022448"/>
    </source>
</evidence>
<keyword evidence="8" id="KW-0732">Signal</keyword>
<keyword evidence="7 17" id="KW-0812">Transmembrane</keyword>
<keyword evidence="21" id="KW-1185">Reference proteome</keyword>
<keyword evidence="6 16" id="KW-0679">Respiratory chain</keyword>
<sequence length="285" mass="33620" precursor="true">MFKNNNIKKFYKIFILCGLSFFLTAYSKNNFFNFSSGLISQIEYSLMWTVFKVMLIIVIPVFFLTFFILYKYHKNNRTEIYQPDWSHSYKIEIVIWLIPILMVLFLSHLSYKYTHLLEPHKNIKSSITPIVIEAVSLDWRWLFIYPKYKIATINEIVIPINTPIHFKITSYSVMNSFFIPSLGSQIYSMAGMKTQLNLISNTLGNFTGISSNYSGAGFSNMKFQVRVVKNFKNFYKWKNRVQKSILNLNTLKKFLKLATPTDNFKIKYFSSVNKNLFQNIINLFK</sequence>
<dbReference type="InterPro" id="IPR006333">
    <property type="entry name" value="Cyt_o_ubiquinol_oxidase_su2"/>
</dbReference>
<comment type="subunit">
    <text evidence="3">Heterooctamer of two A chains, two B chains, two C chains and two D chains.</text>
</comment>
<evidence type="ECO:0000256" key="12">
    <source>
        <dbReference type="ARBA" id="ARBA00023136"/>
    </source>
</evidence>
<evidence type="ECO:0000256" key="17">
    <source>
        <dbReference type="SAM" id="Phobius"/>
    </source>
</evidence>
<evidence type="ECO:0000256" key="2">
    <source>
        <dbReference type="ARBA" id="ARBA00007866"/>
    </source>
</evidence>
<dbReference type="Pfam" id="PF00116">
    <property type="entry name" value="COX2"/>
    <property type="match status" value="1"/>
</dbReference>
<dbReference type="Proteomes" id="UP000243633">
    <property type="component" value="Chromosome 1"/>
</dbReference>
<dbReference type="InterPro" id="IPR008972">
    <property type="entry name" value="Cupredoxin"/>
</dbReference>
<comment type="function">
    <text evidence="15">Cytochrome bo(3) ubiquinol terminal oxidase is the component of the aerobic respiratory chain of E.coli that predominates when cells are grown at high aeration. Has proton pump activity across the membrane in addition to electron transfer, pumping 2 protons/electron.</text>
</comment>
<evidence type="ECO:0000256" key="5">
    <source>
        <dbReference type="ARBA" id="ARBA00022475"/>
    </source>
</evidence>
<dbReference type="EMBL" id="LN890285">
    <property type="protein sequence ID" value="CUR53278.1"/>
    <property type="molecule type" value="Genomic_DNA"/>
</dbReference>
<accession>A0A160SX56</accession>
<keyword evidence="12 16" id="KW-0472">Membrane</keyword>
<dbReference type="OrthoDB" id="9783445at2"/>
<dbReference type="GO" id="GO:0005507">
    <property type="term" value="F:copper ion binding"/>
    <property type="evidence" value="ECO:0007669"/>
    <property type="project" value="InterPro"/>
</dbReference>
<dbReference type="PIRSF" id="PIRSF000292">
    <property type="entry name" value="Ubi_od_II"/>
    <property type="match status" value="1"/>
</dbReference>
<keyword evidence="9 16" id="KW-0249">Electron transport</keyword>
<evidence type="ECO:0000313" key="20">
    <source>
        <dbReference type="EMBL" id="CUR53278.1"/>
    </source>
</evidence>
<keyword evidence="11 16" id="KW-0560">Oxidoreductase</keyword>
<name>A0A160SX56_BUCTT</name>
<evidence type="ECO:0000256" key="16">
    <source>
        <dbReference type="PIRNR" id="PIRNR000292"/>
    </source>
</evidence>
<dbReference type="InterPro" id="IPR002429">
    <property type="entry name" value="CcO_II-like_C"/>
</dbReference>
<dbReference type="SUPFAM" id="SSF49503">
    <property type="entry name" value="Cupredoxins"/>
    <property type="match status" value="1"/>
</dbReference>
<keyword evidence="5 16" id="KW-1003">Cell membrane</keyword>
<dbReference type="GO" id="GO:0016682">
    <property type="term" value="F:oxidoreductase activity, acting on diphenols and related substances as donors, oxygen as acceptor"/>
    <property type="evidence" value="ECO:0007669"/>
    <property type="project" value="InterPro"/>
</dbReference>
<reference evidence="21" key="1">
    <citation type="submission" date="2015-10" db="EMBL/GenBank/DDBJ databases">
        <authorList>
            <person name="Manzano-Marin A."/>
            <person name="Manzano-Marin A."/>
        </authorList>
    </citation>
    <scope>NUCLEOTIDE SEQUENCE [LARGE SCALE GENOMIC DNA]</scope>
    <source>
        <strain evidence="21">BTs</strain>
    </source>
</reference>
<dbReference type="InterPro" id="IPR036257">
    <property type="entry name" value="Cyt_c_oxidase_su2_TM_sf"/>
</dbReference>
<keyword evidence="10 17" id="KW-1133">Transmembrane helix</keyword>
<evidence type="ECO:0000256" key="14">
    <source>
        <dbReference type="ARBA" id="ARBA00023288"/>
    </source>
</evidence>
<dbReference type="Pfam" id="PF06481">
    <property type="entry name" value="COX_ARM"/>
    <property type="match status" value="1"/>
</dbReference>
<dbReference type="Gene3D" id="2.60.40.420">
    <property type="entry name" value="Cupredoxins - blue copper proteins"/>
    <property type="match status" value="1"/>
</dbReference>
<dbReference type="GO" id="GO:0042773">
    <property type="term" value="P:ATP synthesis coupled electron transport"/>
    <property type="evidence" value="ECO:0007669"/>
    <property type="project" value="TreeGrafter"/>
</dbReference>
<dbReference type="PROSITE" id="PS50999">
    <property type="entry name" value="COX2_TM"/>
    <property type="match status" value="1"/>
</dbReference>
<keyword evidence="4 16" id="KW-0813">Transport</keyword>
<proteinExistence type="inferred from homology"/>
<dbReference type="GO" id="GO:0004129">
    <property type="term" value="F:cytochrome-c oxidase activity"/>
    <property type="evidence" value="ECO:0007669"/>
    <property type="project" value="UniProtKB-UniRule"/>
</dbReference>
<dbReference type="Gene3D" id="1.10.287.90">
    <property type="match status" value="1"/>
</dbReference>
<comment type="similarity">
    <text evidence="2 16">Belongs to the cytochrome c oxidase subunit 2 family.</text>
</comment>
<dbReference type="STRING" id="98804.BTSPAZIEG_0314"/>
<dbReference type="GO" id="GO:0005886">
    <property type="term" value="C:plasma membrane"/>
    <property type="evidence" value="ECO:0007669"/>
    <property type="project" value="UniProtKB-SubCell"/>
</dbReference>
<evidence type="ECO:0000313" key="21">
    <source>
        <dbReference type="Proteomes" id="UP000243633"/>
    </source>
</evidence>
<evidence type="ECO:0000256" key="15">
    <source>
        <dbReference type="ARBA" id="ARBA00025694"/>
    </source>
</evidence>
<evidence type="ECO:0000256" key="11">
    <source>
        <dbReference type="ARBA" id="ARBA00023002"/>
    </source>
</evidence>
<dbReference type="PANTHER" id="PTHR22888">
    <property type="entry name" value="CYTOCHROME C OXIDASE, SUBUNIT II"/>
    <property type="match status" value="1"/>
</dbReference>
<organism evidence="20 21">
    <name type="scientific">Buchnera aphidicola subsp. Tuberolachnus salignus</name>
    <dbReference type="NCBI Taxonomy" id="98804"/>
    <lineage>
        <taxon>Bacteria</taxon>
        <taxon>Pseudomonadati</taxon>
        <taxon>Pseudomonadota</taxon>
        <taxon>Gammaproteobacteria</taxon>
        <taxon>Enterobacterales</taxon>
        <taxon>Erwiniaceae</taxon>
        <taxon>Buchnera</taxon>
    </lineage>
</organism>
<dbReference type="GO" id="GO:0009486">
    <property type="term" value="F:cytochrome bo3 ubiquinol oxidase activity"/>
    <property type="evidence" value="ECO:0007669"/>
    <property type="project" value="InterPro"/>
</dbReference>
<dbReference type="InterPro" id="IPR011759">
    <property type="entry name" value="Cyt_c_oxidase_su2_TM_dom"/>
</dbReference>
<evidence type="ECO:0000256" key="6">
    <source>
        <dbReference type="ARBA" id="ARBA00022660"/>
    </source>
</evidence>
<feature type="domain" description="Cytochrome oxidase subunit II copper A binding" evidence="18">
    <location>
        <begin position="127"/>
        <end position="240"/>
    </location>
</feature>
<gene>
    <name evidence="20" type="primary">cyoA</name>
    <name evidence="20" type="ORF">BTSPAZIEG_0314</name>
</gene>
<evidence type="ECO:0000259" key="19">
    <source>
        <dbReference type="PROSITE" id="PS50999"/>
    </source>
</evidence>
<evidence type="ECO:0000256" key="7">
    <source>
        <dbReference type="ARBA" id="ARBA00022692"/>
    </source>
</evidence>
<evidence type="ECO:0000256" key="1">
    <source>
        <dbReference type="ARBA" id="ARBA00004651"/>
    </source>
</evidence>
<feature type="transmembrane region" description="Helical" evidence="17">
    <location>
        <begin position="93"/>
        <end position="111"/>
    </location>
</feature>
<comment type="subcellular location">
    <subcellularLocation>
        <location evidence="1">Cell membrane</location>
        <topology evidence="1">Multi-pass membrane protein</topology>
    </subcellularLocation>
</comment>
<keyword evidence="13" id="KW-0564">Palmitate</keyword>
<dbReference type="PATRIC" id="fig|98804.3.peg.296"/>
<evidence type="ECO:0000259" key="18">
    <source>
        <dbReference type="PROSITE" id="PS50857"/>
    </source>
</evidence>
<dbReference type="CDD" id="cd04212">
    <property type="entry name" value="CuRO_UO_II"/>
    <property type="match status" value="1"/>
</dbReference>
<evidence type="ECO:0000256" key="3">
    <source>
        <dbReference type="ARBA" id="ARBA00011700"/>
    </source>
</evidence>
<evidence type="ECO:0000256" key="10">
    <source>
        <dbReference type="ARBA" id="ARBA00022989"/>
    </source>
</evidence>